<accession>A0A2I0IDV1</accession>
<reference evidence="1 2" key="1">
    <citation type="submission" date="2017-11" db="EMBL/GenBank/DDBJ databases">
        <title>De-novo sequencing of pomegranate (Punica granatum L.) genome.</title>
        <authorList>
            <person name="Akparov Z."/>
            <person name="Amiraslanov A."/>
            <person name="Hajiyeva S."/>
            <person name="Abbasov M."/>
            <person name="Kaur K."/>
            <person name="Hamwieh A."/>
            <person name="Solovyev V."/>
            <person name="Salamov A."/>
            <person name="Braich B."/>
            <person name="Kosarev P."/>
            <person name="Mahmoud A."/>
            <person name="Hajiyev E."/>
            <person name="Babayeva S."/>
            <person name="Izzatullayeva V."/>
            <person name="Mammadov A."/>
            <person name="Mammadov A."/>
            <person name="Sharifova S."/>
            <person name="Ojaghi J."/>
            <person name="Eynullazada K."/>
            <person name="Bayramov B."/>
            <person name="Abdulazimova A."/>
            <person name="Shahmuradov I."/>
        </authorList>
    </citation>
    <scope>NUCLEOTIDE SEQUENCE [LARGE SCALE GENOMIC DNA]</scope>
    <source>
        <strain evidence="2">cv. AG2017</strain>
        <tissue evidence="1">Leaf</tissue>
    </source>
</reference>
<dbReference type="EMBL" id="PGOL01003218">
    <property type="protein sequence ID" value="PKI42175.1"/>
    <property type="molecule type" value="Genomic_DNA"/>
</dbReference>
<proteinExistence type="predicted"/>
<evidence type="ECO:0000313" key="1">
    <source>
        <dbReference type="EMBL" id="PKI42175.1"/>
    </source>
</evidence>
<keyword evidence="2" id="KW-1185">Reference proteome</keyword>
<gene>
    <name evidence="1" type="ORF">CRG98_037414</name>
</gene>
<comment type="caution">
    <text evidence="1">The sequence shown here is derived from an EMBL/GenBank/DDBJ whole genome shotgun (WGS) entry which is preliminary data.</text>
</comment>
<organism evidence="1 2">
    <name type="scientific">Punica granatum</name>
    <name type="common">Pomegranate</name>
    <dbReference type="NCBI Taxonomy" id="22663"/>
    <lineage>
        <taxon>Eukaryota</taxon>
        <taxon>Viridiplantae</taxon>
        <taxon>Streptophyta</taxon>
        <taxon>Embryophyta</taxon>
        <taxon>Tracheophyta</taxon>
        <taxon>Spermatophyta</taxon>
        <taxon>Magnoliopsida</taxon>
        <taxon>eudicotyledons</taxon>
        <taxon>Gunneridae</taxon>
        <taxon>Pentapetalae</taxon>
        <taxon>rosids</taxon>
        <taxon>malvids</taxon>
        <taxon>Myrtales</taxon>
        <taxon>Lythraceae</taxon>
        <taxon>Punica</taxon>
    </lineage>
</organism>
<evidence type="ECO:0000313" key="2">
    <source>
        <dbReference type="Proteomes" id="UP000233551"/>
    </source>
</evidence>
<dbReference type="AlphaFoldDB" id="A0A2I0IDV1"/>
<name>A0A2I0IDV1_PUNGR</name>
<dbReference type="Proteomes" id="UP000233551">
    <property type="component" value="Unassembled WGS sequence"/>
</dbReference>
<sequence>MWGLTLRQARVWNLWPMKSVSRSGSPTRCGFDPSHPSVEEKAHLEETLNQTSLLAHPAPAGNVRCHCHRDRKAGTLLYLPVVFALGLLGDVEIIDIIKAMTEWFLRASGGRGQPFGAAEECVQWLKEAANKHSSLGLGRGQPLLSWQGDID</sequence>
<protein>
    <submittedName>
        <fullName evidence="1">Uncharacterized protein</fullName>
    </submittedName>
</protein>